<dbReference type="Proteomes" id="UP001589788">
    <property type="component" value="Unassembled WGS sequence"/>
</dbReference>
<reference evidence="9 10" key="1">
    <citation type="submission" date="2024-09" db="EMBL/GenBank/DDBJ databases">
        <authorList>
            <person name="Sun Q."/>
            <person name="Mori K."/>
        </authorList>
    </citation>
    <scope>NUCLEOTIDE SEQUENCE [LARGE SCALE GENOMIC DNA]</scope>
    <source>
        <strain evidence="9 10">JCM 15389</strain>
    </source>
</reference>
<dbReference type="InterPro" id="IPR000515">
    <property type="entry name" value="MetI-like"/>
</dbReference>
<gene>
    <name evidence="9" type="ORF">ACFFRE_10095</name>
</gene>
<organism evidence="9 10">
    <name type="scientific">Aciditerrimonas ferrireducens</name>
    <dbReference type="NCBI Taxonomy" id="667306"/>
    <lineage>
        <taxon>Bacteria</taxon>
        <taxon>Bacillati</taxon>
        <taxon>Actinomycetota</taxon>
        <taxon>Acidimicrobiia</taxon>
        <taxon>Acidimicrobiales</taxon>
        <taxon>Acidimicrobiaceae</taxon>
        <taxon>Aciditerrimonas</taxon>
    </lineage>
</organism>
<evidence type="ECO:0000313" key="9">
    <source>
        <dbReference type="EMBL" id="MFC0082480.1"/>
    </source>
</evidence>
<feature type="transmembrane region" description="Helical" evidence="7">
    <location>
        <begin position="234"/>
        <end position="258"/>
    </location>
</feature>
<dbReference type="SUPFAM" id="SSF161098">
    <property type="entry name" value="MetI-like"/>
    <property type="match status" value="1"/>
</dbReference>
<feature type="domain" description="ABC transmembrane type-1" evidence="8">
    <location>
        <begin position="60"/>
        <end position="253"/>
    </location>
</feature>
<feature type="transmembrane region" description="Helical" evidence="7">
    <location>
        <begin position="64"/>
        <end position="88"/>
    </location>
</feature>
<dbReference type="PROSITE" id="PS50928">
    <property type="entry name" value="ABC_TM1"/>
    <property type="match status" value="1"/>
</dbReference>
<sequence length="266" mass="28696">MTLLALLFLVPLYVAVVAATHPASAFLRGVPVLPGGDLLANGRQVLVRGLPGTPSVPRMLLNSALMAASVTLGKLLIAVPAAFAIGFFRFPGRRLVFWLIFVTLMLPIEVTFFPTYQVSVQLGLFNNFGGLVVPLLASATAVFLFRQVFAAFPLDLVDAARLDGAGPLRFLAEVALPMARPTLAAVAVIEFVYGWNQYLWPLVITSSPSNATIVMGIREQIAAAESFAVPQWNLVMLVALLALIPPVVVVVAMQRWFVRGLVFQAR</sequence>
<evidence type="ECO:0000256" key="2">
    <source>
        <dbReference type="ARBA" id="ARBA00022448"/>
    </source>
</evidence>
<protein>
    <submittedName>
        <fullName evidence="9">ABC transporter permease subunit</fullName>
    </submittedName>
</protein>
<keyword evidence="2 7" id="KW-0813">Transport</keyword>
<feature type="transmembrane region" description="Helical" evidence="7">
    <location>
        <begin position="128"/>
        <end position="149"/>
    </location>
</feature>
<evidence type="ECO:0000313" key="10">
    <source>
        <dbReference type="Proteomes" id="UP001589788"/>
    </source>
</evidence>
<accession>A0ABV6C464</accession>
<dbReference type="PANTHER" id="PTHR43744:SF8">
    <property type="entry name" value="SN-GLYCEROL-3-PHOSPHATE TRANSPORT SYSTEM PERMEASE PROTEIN UGPE"/>
    <property type="match status" value="1"/>
</dbReference>
<evidence type="ECO:0000256" key="3">
    <source>
        <dbReference type="ARBA" id="ARBA00022475"/>
    </source>
</evidence>
<keyword evidence="5 7" id="KW-1133">Transmembrane helix</keyword>
<evidence type="ECO:0000256" key="6">
    <source>
        <dbReference type="ARBA" id="ARBA00023136"/>
    </source>
</evidence>
<evidence type="ECO:0000259" key="8">
    <source>
        <dbReference type="PROSITE" id="PS50928"/>
    </source>
</evidence>
<feature type="transmembrane region" description="Helical" evidence="7">
    <location>
        <begin position="95"/>
        <end position="116"/>
    </location>
</feature>
<keyword evidence="6 7" id="KW-0472">Membrane</keyword>
<name>A0ABV6C464_9ACTN</name>
<dbReference type="InterPro" id="IPR035906">
    <property type="entry name" value="MetI-like_sf"/>
</dbReference>
<dbReference type="EMBL" id="JBHLYQ010000107">
    <property type="protein sequence ID" value="MFC0082480.1"/>
    <property type="molecule type" value="Genomic_DNA"/>
</dbReference>
<evidence type="ECO:0000256" key="7">
    <source>
        <dbReference type="RuleBase" id="RU363032"/>
    </source>
</evidence>
<dbReference type="CDD" id="cd06261">
    <property type="entry name" value="TM_PBP2"/>
    <property type="match status" value="1"/>
</dbReference>
<evidence type="ECO:0000256" key="4">
    <source>
        <dbReference type="ARBA" id="ARBA00022692"/>
    </source>
</evidence>
<comment type="similarity">
    <text evidence="7">Belongs to the binding-protein-dependent transport system permease family.</text>
</comment>
<keyword evidence="4 7" id="KW-0812">Transmembrane</keyword>
<keyword evidence="10" id="KW-1185">Reference proteome</keyword>
<evidence type="ECO:0000256" key="5">
    <source>
        <dbReference type="ARBA" id="ARBA00022989"/>
    </source>
</evidence>
<evidence type="ECO:0000256" key="1">
    <source>
        <dbReference type="ARBA" id="ARBA00004651"/>
    </source>
</evidence>
<comment type="caution">
    <text evidence="9">The sequence shown here is derived from an EMBL/GenBank/DDBJ whole genome shotgun (WGS) entry which is preliminary data.</text>
</comment>
<dbReference type="PANTHER" id="PTHR43744">
    <property type="entry name" value="ABC TRANSPORTER PERMEASE PROTEIN MG189-RELATED-RELATED"/>
    <property type="match status" value="1"/>
</dbReference>
<dbReference type="Pfam" id="PF00528">
    <property type="entry name" value="BPD_transp_1"/>
    <property type="match status" value="1"/>
</dbReference>
<comment type="subcellular location">
    <subcellularLocation>
        <location evidence="1 7">Cell membrane</location>
        <topology evidence="1 7">Multi-pass membrane protein</topology>
    </subcellularLocation>
</comment>
<proteinExistence type="inferred from homology"/>
<dbReference type="RefSeq" id="WP_248104998.1">
    <property type="nucleotide sequence ID" value="NZ_JAKHEX010000001.1"/>
</dbReference>
<dbReference type="Gene3D" id="1.10.3720.10">
    <property type="entry name" value="MetI-like"/>
    <property type="match status" value="1"/>
</dbReference>
<keyword evidence="3" id="KW-1003">Cell membrane</keyword>